<dbReference type="CDD" id="cd06170">
    <property type="entry name" value="LuxR_C_like"/>
    <property type="match status" value="1"/>
</dbReference>
<dbReference type="Gene3D" id="3.40.50.2300">
    <property type="match status" value="1"/>
</dbReference>
<dbReference type="PRINTS" id="PR00038">
    <property type="entry name" value="HTHLUXR"/>
</dbReference>
<evidence type="ECO:0000313" key="8">
    <source>
        <dbReference type="EMBL" id="GAA4430560.1"/>
    </source>
</evidence>
<keyword evidence="4" id="KW-0804">Transcription</keyword>
<evidence type="ECO:0000256" key="4">
    <source>
        <dbReference type="ARBA" id="ARBA00023163"/>
    </source>
</evidence>
<dbReference type="PROSITE" id="PS00622">
    <property type="entry name" value="HTH_LUXR_1"/>
    <property type="match status" value="1"/>
</dbReference>
<evidence type="ECO:0000256" key="5">
    <source>
        <dbReference type="PROSITE-ProRule" id="PRU00169"/>
    </source>
</evidence>
<dbReference type="InterPro" id="IPR001789">
    <property type="entry name" value="Sig_transdc_resp-reg_receiver"/>
</dbReference>
<feature type="domain" description="Response regulatory" evidence="7">
    <location>
        <begin position="3"/>
        <end position="119"/>
    </location>
</feature>
<evidence type="ECO:0000256" key="2">
    <source>
        <dbReference type="ARBA" id="ARBA00023015"/>
    </source>
</evidence>
<dbReference type="InterPro" id="IPR000792">
    <property type="entry name" value="Tscrpt_reg_LuxR_C"/>
</dbReference>
<dbReference type="SMART" id="SM00448">
    <property type="entry name" value="REC"/>
    <property type="match status" value="1"/>
</dbReference>
<dbReference type="SUPFAM" id="SSF52172">
    <property type="entry name" value="CheY-like"/>
    <property type="match status" value="1"/>
</dbReference>
<dbReference type="PANTHER" id="PTHR43214">
    <property type="entry name" value="TWO-COMPONENT RESPONSE REGULATOR"/>
    <property type="match status" value="1"/>
</dbReference>
<organism evidence="8 9">
    <name type="scientific">Georgenia halophila</name>
    <dbReference type="NCBI Taxonomy" id="620889"/>
    <lineage>
        <taxon>Bacteria</taxon>
        <taxon>Bacillati</taxon>
        <taxon>Actinomycetota</taxon>
        <taxon>Actinomycetes</taxon>
        <taxon>Micrococcales</taxon>
        <taxon>Bogoriellaceae</taxon>
        <taxon>Georgenia</taxon>
    </lineage>
</organism>
<dbReference type="CDD" id="cd17535">
    <property type="entry name" value="REC_NarL-like"/>
    <property type="match status" value="1"/>
</dbReference>
<dbReference type="Pfam" id="PF00072">
    <property type="entry name" value="Response_reg"/>
    <property type="match status" value="1"/>
</dbReference>
<name>A0ABP8LLB7_9MICO</name>
<comment type="caution">
    <text evidence="8">The sequence shown here is derived from an EMBL/GenBank/DDBJ whole genome shotgun (WGS) entry which is preliminary data.</text>
</comment>
<dbReference type="InterPro" id="IPR011006">
    <property type="entry name" value="CheY-like_superfamily"/>
</dbReference>
<reference evidence="9" key="1">
    <citation type="journal article" date="2019" name="Int. J. Syst. Evol. Microbiol.">
        <title>The Global Catalogue of Microorganisms (GCM) 10K type strain sequencing project: providing services to taxonomists for standard genome sequencing and annotation.</title>
        <authorList>
            <consortium name="The Broad Institute Genomics Platform"/>
            <consortium name="The Broad Institute Genome Sequencing Center for Infectious Disease"/>
            <person name="Wu L."/>
            <person name="Ma J."/>
        </authorList>
    </citation>
    <scope>NUCLEOTIDE SEQUENCE [LARGE SCALE GENOMIC DNA]</scope>
    <source>
        <strain evidence="9">JCM 17810</strain>
    </source>
</reference>
<evidence type="ECO:0000256" key="3">
    <source>
        <dbReference type="ARBA" id="ARBA00023125"/>
    </source>
</evidence>
<dbReference type="PROSITE" id="PS50043">
    <property type="entry name" value="HTH_LUXR_2"/>
    <property type="match status" value="1"/>
</dbReference>
<dbReference type="PANTHER" id="PTHR43214:SF24">
    <property type="entry name" value="TRANSCRIPTIONAL REGULATORY PROTEIN NARL-RELATED"/>
    <property type="match status" value="1"/>
</dbReference>
<accession>A0ABP8LLB7</accession>
<evidence type="ECO:0000256" key="1">
    <source>
        <dbReference type="ARBA" id="ARBA00022553"/>
    </source>
</evidence>
<evidence type="ECO:0000313" key="9">
    <source>
        <dbReference type="Proteomes" id="UP001500622"/>
    </source>
</evidence>
<keyword evidence="9" id="KW-1185">Reference proteome</keyword>
<gene>
    <name evidence="8" type="ORF">GCM10023169_34090</name>
</gene>
<evidence type="ECO:0000259" key="7">
    <source>
        <dbReference type="PROSITE" id="PS50110"/>
    </source>
</evidence>
<protein>
    <submittedName>
        <fullName evidence="8">Response regulator</fullName>
    </submittedName>
</protein>
<dbReference type="Pfam" id="PF00196">
    <property type="entry name" value="GerE"/>
    <property type="match status" value="1"/>
</dbReference>
<dbReference type="SMART" id="SM00421">
    <property type="entry name" value="HTH_LUXR"/>
    <property type="match status" value="1"/>
</dbReference>
<sequence length="226" mass="24179">MTKILLVDDHALLRKGFRMVLETELELEVVGEAADGRIALEQVASLSPDVVLMDIRMPGGDGIDATERIVQAHPATRVLVLTTFDLDEYAFGALRAGASGFLLKNAQPAELVAAVRAVAAGDAVVEPRITQRMLEMFSGRLPAAGTAPGPDGSDPRLTSLTPRELEVLRLVAEGLSNVEIAERLFLSTTTIKTHTGNLLAKLALRDRVQAVIFAYESGVVRPGSID</sequence>
<dbReference type="EMBL" id="BAABGN010000013">
    <property type="protein sequence ID" value="GAA4430560.1"/>
    <property type="molecule type" value="Genomic_DNA"/>
</dbReference>
<keyword evidence="3" id="KW-0238">DNA-binding</keyword>
<dbReference type="InterPro" id="IPR039420">
    <property type="entry name" value="WalR-like"/>
</dbReference>
<evidence type="ECO:0000259" key="6">
    <source>
        <dbReference type="PROSITE" id="PS50043"/>
    </source>
</evidence>
<feature type="domain" description="HTH luxR-type" evidence="6">
    <location>
        <begin position="153"/>
        <end position="218"/>
    </location>
</feature>
<dbReference type="PROSITE" id="PS50110">
    <property type="entry name" value="RESPONSE_REGULATORY"/>
    <property type="match status" value="1"/>
</dbReference>
<dbReference type="InterPro" id="IPR058245">
    <property type="entry name" value="NreC/VraR/RcsB-like_REC"/>
</dbReference>
<keyword evidence="1 5" id="KW-0597">Phosphoprotein</keyword>
<dbReference type="RefSeq" id="WP_345217733.1">
    <property type="nucleotide sequence ID" value="NZ_BAABGN010000013.1"/>
</dbReference>
<keyword evidence="2" id="KW-0805">Transcription regulation</keyword>
<dbReference type="SUPFAM" id="SSF46894">
    <property type="entry name" value="C-terminal effector domain of the bipartite response regulators"/>
    <property type="match status" value="1"/>
</dbReference>
<dbReference type="Proteomes" id="UP001500622">
    <property type="component" value="Unassembled WGS sequence"/>
</dbReference>
<proteinExistence type="predicted"/>
<feature type="modified residue" description="4-aspartylphosphate" evidence="5">
    <location>
        <position position="54"/>
    </location>
</feature>
<dbReference type="InterPro" id="IPR016032">
    <property type="entry name" value="Sig_transdc_resp-reg_C-effctor"/>
</dbReference>